<reference evidence="5" key="1">
    <citation type="submission" date="2017-03" db="EMBL/GenBank/DDBJ databases">
        <title>Phytopthora megakarya and P. palmivora, two closely related causual agents of cacao black pod achieved similar genome size and gene model numbers by different mechanisms.</title>
        <authorList>
            <person name="Ali S."/>
            <person name="Shao J."/>
            <person name="Larry D.J."/>
            <person name="Kronmiller B."/>
            <person name="Shen D."/>
            <person name="Strem M.D."/>
            <person name="Melnick R.L."/>
            <person name="Guiltinan M.J."/>
            <person name="Tyler B.M."/>
            <person name="Meinhardt L.W."/>
            <person name="Bailey B.A."/>
        </authorList>
    </citation>
    <scope>NUCLEOTIDE SEQUENCE [LARGE SCALE GENOMIC DNA]</scope>
    <source>
        <strain evidence="5">zdho120</strain>
    </source>
</reference>
<dbReference type="PANTHER" id="PTHR48051">
    <property type="match status" value="1"/>
</dbReference>
<dbReference type="InterPro" id="IPR025875">
    <property type="entry name" value="Leu-rich_rpt_4"/>
</dbReference>
<proteinExistence type="predicted"/>
<dbReference type="Pfam" id="PF12799">
    <property type="entry name" value="LRR_4"/>
    <property type="match status" value="1"/>
</dbReference>
<feature type="coiled-coil region" evidence="3">
    <location>
        <begin position="185"/>
        <end position="233"/>
    </location>
</feature>
<gene>
    <name evidence="4" type="ORF">PHMEG_00034482</name>
</gene>
<dbReference type="Gene3D" id="3.80.10.10">
    <property type="entry name" value="Ribonuclease Inhibitor"/>
    <property type="match status" value="1"/>
</dbReference>
<comment type="caution">
    <text evidence="4">The sequence shown here is derived from an EMBL/GenBank/DDBJ whole genome shotgun (WGS) entry which is preliminary data.</text>
</comment>
<dbReference type="EMBL" id="NBNE01012855">
    <property type="protein sequence ID" value="OWY95502.1"/>
    <property type="molecule type" value="Genomic_DNA"/>
</dbReference>
<evidence type="ECO:0000313" key="4">
    <source>
        <dbReference type="EMBL" id="OWY95502.1"/>
    </source>
</evidence>
<dbReference type="InterPro" id="IPR050216">
    <property type="entry name" value="LRR_domain-containing"/>
</dbReference>
<dbReference type="SMART" id="SM00364">
    <property type="entry name" value="LRR_BAC"/>
    <property type="match status" value="5"/>
</dbReference>
<dbReference type="InterPro" id="IPR032675">
    <property type="entry name" value="LRR_dom_sf"/>
</dbReference>
<dbReference type="PANTHER" id="PTHR48051:SF1">
    <property type="entry name" value="RAS SUPPRESSOR PROTEIN 1"/>
    <property type="match status" value="1"/>
</dbReference>
<keyword evidence="3" id="KW-0175">Coiled coil</keyword>
<dbReference type="Pfam" id="PF13855">
    <property type="entry name" value="LRR_8"/>
    <property type="match status" value="1"/>
</dbReference>
<evidence type="ECO:0000256" key="3">
    <source>
        <dbReference type="SAM" id="Coils"/>
    </source>
</evidence>
<protein>
    <submittedName>
        <fullName evidence="4">Uncharacterized protein</fullName>
    </submittedName>
</protein>
<sequence>MEDLVDASLTPDENGILDLQDNHWVTLDEIVWTYSHSLLVLNVSRNQLVQISEAIGNLTHLRELLMANNRLASIPAQIARCVNLRKLDLRRNRFEQLPSELQYCKRLEELDVSYNDLTTVPPELGRLQNLRTLNLRFNKLTLLPHTLCDCPLLEEVGCEGNEGLTDIPESLRSNTKLVLWICSTVKRHRTEVAELIEINTELERMARLGDEERLKLREELADLQRKRKKLEDERPHNYLFMKKQVVRLTSEVCAIM</sequence>
<dbReference type="PROSITE" id="PS51450">
    <property type="entry name" value="LRR"/>
    <property type="match status" value="1"/>
</dbReference>
<name>A0A225UQY5_9STRA</name>
<dbReference type="SMART" id="SM00369">
    <property type="entry name" value="LRR_TYP"/>
    <property type="match status" value="4"/>
</dbReference>
<dbReference type="GO" id="GO:0005737">
    <property type="term" value="C:cytoplasm"/>
    <property type="evidence" value="ECO:0007669"/>
    <property type="project" value="TreeGrafter"/>
</dbReference>
<dbReference type="InterPro" id="IPR001611">
    <property type="entry name" value="Leu-rich_rpt"/>
</dbReference>
<dbReference type="InterPro" id="IPR003591">
    <property type="entry name" value="Leu-rich_rpt_typical-subtyp"/>
</dbReference>
<dbReference type="AlphaFoldDB" id="A0A225UQY5"/>
<dbReference type="OrthoDB" id="44077at2759"/>
<dbReference type="SUPFAM" id="SSF52058">
    <property type="entry name" value="L domain-like"/>
    <property type="match status" value="1"/>
</dbReference>
<evidence type="ECO:0000256" key="1">
    <source>
        <dbReference type="ARBA" id="ARBA00022614"/>
    </source>
</evidence>
<keyword evidence="2" id="KW-0677">Repeat</keyword>
<evidence type="ECO:0000313" key="5">
    <source>
        <dbReference type="Proteomes" id="UP000198211"/>
    </source>
</evidence>
<dbReference type="STRING" id="4795.A0A225UQY5"/>
<keyword evidence="1" id="KW-0433">Leucine-rich repeat</keyword>
<accession>A0A225UQY5</accession>
<organism evidence="4 5">
    <name type="scientific">Phytophthora megakarya</name>
    <dbReference type="NCBI Taxonomy" id="4795"/>
    <lineage>
        <taxon>Eukaryota</taxon>
        <taxon>Sar</taxon>
        <taxon>Stramenopiles</taxon>
        <taxon>Oomycota</taxon>
        <taxon>Peronosporomycetes</taxon>
        <taxon>Peronosporales</taxon>
        <taxon>Peronosporaceae</taxon>
        <taxon>Phytophthora</taxon>
    </lineage>
</organism>
<evidence type="ECO:0000256" key="2">
    <source>
        <dbReference type="ARBA" id="ARBA00022737"/>
    </source>
</evidence>
<dbReference type="Proteomes" id="UP000198211">
    <property type="component" value="Unassembled WGS sequence"/>
</dbReference>
<keyword evidence="5" id="KW-1185">Reference proteome</keyword>